<name>G4T5W3_SERID</name>
<proteinExistence type="predicted"/>
<dbReference type="EMBL" id="CAFZ01000005">
    <property type="protein sequence ID" value="CCA66706.1"/>
    <property type="molecule type" value="Genomic_DNA"/>
</dbReference>
<dbReference type="Proteomes" id="UP000007148">
    <property type="component" value="Unassembled WGS sequence"/>
</dbReference>
<evidence type="ECO:0000313" key="2">
    <source>
        <dbReference type="Proteomes" id="UP000007148"/>
    </source>
</evidence>
<sequence length="76" mass="8696">MSVNGLAKSDYYTQMALNIEEFTQKLAKYQGFMDRMVQQHKTLSTMAIWHSAQFMAVSKLVDQEADQQEGQDQTSS</sequence>
<evidence type="ECO:0000313" key="1">
    <source>
        <dbReference type="EMBL" id="CCA66706.1"/>
    </source>
</evidence>
<comment type="caution">
    <text evidence="1">The sequence shown here is derived from an EMBL/GenBank/DDBJ whole genome shotgun (WGS) entry which is preliminary data.</text>
</comment>
<keyword evidence="2" id="KW-1185">Reference proteome</keyword>
<gene>
    <name evidence="1" type="ORF">PIIN_00386</name>
</gene>
<dbReference type="OrthoDB" id="3358869at2759"/>
<accession>G4T5W3</accession>
<protein>
    <submittedName>
        <fullName evidence="1">Uncharacterized protein</fullName>
    </submittedName>
</protein>
<organism evidence="1 2">
    <name type="scientific">Serendipita indica (strain DSM 11827)</name>
    <name type="common">Root endophyte fungus</name>
    <name type="synonym">Piriformospora indica</name>
    <dbReference type="NCBI Taxonomy" id="1109443"/>
    <lineage>
        <taxon>Eukaryota</taxon>
        <taxon>Fungi</taxon>
        <taxon>Dikarya</taxon>
        <taxon>Basidiomycota</taxon>
        <taxon>Agaricomycotina</taxon>
        <taxon>Agaricomycetes</taxon>
        <taxon>Sebacinales</taxon>
        <taxon>Serendipitaceae</taxon>
        <taxon>Serendipita</taxon>
    </lineage>
</organism>
<dbReference type="HOGENOM" id="CLU_2655392_0_0_1"/>
<dbReference type="InParanoid" id="G4T5W3"/>
<reference evidence="1 2" key="1">
    <citation type="journal article" date="2011" name="PLoS Pathog.">
        <title>Endophytic Life Strategies Decoded by Genome and Transcriptome Analyses of the Mutualistic Root Symbiont Piriformospora indica.</title>
        <authorList>
            <person name="Zuccaro A."/>
            <person name="Lahrmann U."/>
            <person name="Guldener U."/>
            <person name="Langen G."/>
            <person name="Pfiffi S."/>
            <person name="Biedenkopf D."/>
            <person name="Wong P."/>
            <person name="Samans B."/>
            <person name="Grimm C."/>
            <person name="Basiewicz M."/>
            <person name="Murat C."/>
            <person name="Martin F."/>
            <person name="Kogel K.H."/>
        </authorList>
    </citation>
    <scope>NUCLEOTIDE SEQUENCE [LARGE SCALE GENOMIC DNA]</scope>
    <source>
        <strain evidence="1 2">DSM 11827</strain>
    </source>
</reference>
<dbReference type="AlphaFoldDB" id="G4T5W3"/>